<dbReference type="SUPFAM" id="SSF53474">
    <property type="entry name" value="alpha/beta-Hydrolases"/>
    <property type="match status" value="1"/>
</dbReference>
<reference evidence="3 4" key="1">
    <citation type="journal article" date="2004" name="Nature">
        <title>Genome evolution in yeasts.</title>
        <authorList>
            <consortium name="Genolevures"/>
            <person name="Dujon B."/>
            <person name="Sherman D."/>
            <person name="Fischer G."/>
            <person name="Durrens P."/>
            <person name="Casaregola S."/>
            <person name="Lafontaine I."/>
            <person name="de Montigny J."/>
            <person name="Marck C."/>
            <person name="Neuveglise C."/>
            <person name="Talla E."/>
            <person name="Goffard N."/>
            <person name="Frangeul L."/>
            <person name="Aigle M."/>
            <person name="Anthouard V."/>
            <person name="Babour A."/>
            <person name="Barbe V."/>
            <person name="Barnay S."/>
            <person name="Blanchin S."/>
            <person name="Beckerich J.M."/>
            <person name="Beyne E."/>
            <person name="Bleykasten C."/>
            <person name="Boisrame A."/>
            <person name="Boyer J."/>
            <person name="Cattolico L."/>
            <person name="Confanioleri F."/>
            <person name="de Daruvar A."/>
            <person name="Despons L."/>
            <person name="Fabre E."/>
            <person name="Fairhead C."/>
            <person name="Ferry-Dumazet H."/>
            <person name="Groppi A."/>
            <person name="Hantraye F."/>
            <person name="Hennequin C."/>
            <person name="Jauniaux N."/>
            <person name="Joyet P."/>
            <person name="Kachouri R."/>
            <person name="Kerrest A."/>
            <person name="Koszul R."/>
            <person name="Lemaire M."/>
            <person name="Lesur I."/>
            <person name="Ma L."/>
            <person name="Muller H."/>
            <person name="Nicaud J.M."/>
            <person name="Nikolski M."/>
            <person name="Oztas S."/>
            <person name="Ozier-Kalogeropoulos O."/>
            <person name="Pellenz S."/>
            <person name="Potier S."/>
            <person name="Richard G.F."/>
            <person name="Straub M.L."/>
            <person name="Suleau A."/>
            <person name="Swennene D."/>
            <person name="Tekaia F."/>
            <person name="Wesolowski-Louvel M."/>
            <person name="Westhof E."/>
            <person name="Wirth B."/>
            <person name="Zeniou-Meyer M."/>
            <person name="Zivanovic I."/>
            <person name="Bolotin-Fukuhara M."/>
            <person name="Thierry A."/>
            <person name="Bouchier C."/>
            <person name="Caudron B."/>
            <person name="Scarpelli C."/>
            <person name="Gaillardin C."/>
            <person name="Weissenbach J."/>
            <person name="Wincker P."/>
            <person name="Souciet J.L."/>
        </authorList>
    </citation>
    <scope>NUCLEOTIDE SEQUENCE [LARGE SCALE GENOMIC DNA]</scope>
    <source>
        <strain evidence="4">ATCC 8585 / CBS 2359 / DSM 70799 / NBRC 1267 / NRRL Y-1140 / WM37</strain>
    </source>
</reference>
<dbReference type="HOGENOM" id="CLU_005049_0_3_1"/>
<gene>
    <name evidence="3" type="ORF">KLLA0_E22595g</name>
</gene>
<protein>
    <submittedName>
        <fullName evidence="3">KLLA0E22595p</fullName>
    </submittedName>
</protein>
<dbReference type="OMA" id="FENAWMQ"/>
<proteinExistence type="predicted"/>
<dbReference type="InParanoid" id="Q6CM65"/>
<dbReference type="EMBL" id="CR382125">
    <property type="protein sequence ID" value="CAH00061.1"/>
    <property type="molecule type" value="Genomic_DNA"/>
</dbReference>
<dbReference type="FunCoup" id="Q6CM65">
    <property type="interactions" value="41"/>
</dbReference>
<dbReference type="PaxDb" id="284590-Q6CM65"/>
<dbReference type="PANTHER" id="PTHR33840">
    <property type="match status" value="1"/>
</dbReference>
<evidence type="ECO:0000313" key="3">
    <source>
        <dbReference type="EMBL" id="CAH00061.1"/>
    </source>
</evidence>
<feature type="compositionally biased region" description="Basic and acidic residues" evidence="1">
    <location>
        <begin position="491"/>
        <end position="502"/>
    </location>
</feature>
<dbReference type="InterPro" id="IPR018712">
    <property type="entry name" value="Tle1-like_cat"/>
</dbReference>
<keyword evidence="4" id="KW-1185">Reference proteome</keyword>
<accession>Q6CM65</accession>
<dbReference type="PANTHER" id="PTHR33840:SF2">
    <property type="entry name" value="TLE1 PHOSPHOLIPASE DOMAIN-CONTAINING PROTEIN"/>
    <property type="match status" value="1"/>
</dbReference>
<dbReference type="InterPro" id="IPR029058">
    <property type="entry name" value="AB_hydrolase_fold"/>
</dbReference>
<evidence type="ECO:0000313" key="4">
    <source>
        <dbReference type="Proteomes" id="UP000000598"/>
    </source>
</evidence>
<dbReference type="RefSeq" id="XP_454974.1">
    <property type="nucleotide sequence ID" value="XM_454974.1"/>
</dbReference>
<dbReference type="eggNOG" id="ENOG502QPR9">
    <property type="taxonomic scope" value="Eukaryota"/>
</dbReference>
<evidence type="ECO:0000259" key="2">
    <source>
        <dbReference type="Pfam" id="PF09994"/>
    </source>
</evidence>
<evidence type="ECO:0000256" key="1">
    <source>
        <dbReference type="SAM" id="MobiDB-lite"/>
    </source>
</evidence>
<feature type="region of interest" description="Disordered" evidence="1">
    <location>
        <begin position="481"/>
        <end position="502"/>
    </location>
</feature>
<dbReference type="AlphaFoldDB" id="Q6CM65"/>
<organism evidence="3 4">
    <name type="scientific">Kluyveromyces lactis (strain ATCC 8585 / CBS 2359 / DSM 70799 / NBRC 1267 / NRRL Y-1140 / WM37)</name>
    <name type="common">Yeast</name>
    <name type="synonym">Candida sphaerica</name>
    <dbReference type="NCBI Taxonomy" id="284590"/>
    <lineage>
        <taxon>Eukaryota</taxon>
        <taxon>Fungi</taxon>
        <taxon>Dikarya</taxon>
        <taxon>Ascomycota</taxon>
        <taxon>Saccharomycotina</taxon>
        <taxon>Saccharomycetes</taxon>
        <taxon>Saccharomycetales</taxon>
        <taxon>Saccharomycetaceae</taxon>
        <taxon>Kluyveromyces</taxon>
    </lineage>
</organism>
<dbReference type="Proteomes" id="UP000000598">
    <property type="component" value="Chromosome E"/>
</dbReference>
<dbReference type="STRING" id="284590.Q6CM65"/>
<dbReference type="Pfam" id="PF09994">
    <property type="entry name" value="T6SS_Tle1-like_cat"/>
    <property type="match status" value="1"/>
</dbReference>
<sequence>MASSSLGTGQSTTSKNIILCFDGTDNTFGPNPFSNVLKLYRMLDGSDYERQICYYQPGIGSSLEYDAQAGFGGLVTWKKLKTAIDSAVAYSLDHHIMTAYLYLMHHYEPGDKIFMFGFSRGAFIARVLAGMLEMVGLLNVGLDEMIWMAWKIYEAWEYAAQPVQPSYATTLVDEFKKTFSRNIEIEIHFQGLFDSVNSCGILLDRLFPYTARSGIVRHIRHAVSIDERRGKFKQQSFSPNPYRPNLFSLNYRNYVIEYENVAPKTNYHSTSNQFINHTIGSRPNSSQSQSSKSVQELISRINNFLELEHSQRTDNFVNQRVEGIFEVDSPHGTFDSKRTSSDLIEKWFPGDHSDIGGSWPPDITEKNHFLSDMSLRWILSEAIKSGVLFKKGIIHEFAGKYTSAGSLLSASHDLLSFKKSNLTMKNPFHKKETNEYDEDQINRYHGFKLPSKRSWLPWRHKTENVYFRTFNWKTESPSSCSDLEQGFDTDEPGKDIGRQKKNDGSGNVSIFRVIFWWIAELIPIGIRIENEKCEWKNVYVPNFGRRRNIPEYGELHWSVYWRIKLVNDYKPKNLPDYCVDLIEQHEKISLPKRKNGETKKKVMVRSSLTSSLISYPGLDSEPLLPPDSVNDGCNCQKRDINKIRKEMCDMLTEWDRENWQRIPDDLESLLEANPEL</sequence>
<dbReference type="GeneID" id="2894402"/>
<name>Q6CM65_KLULA</name>
<feature type="domain" description="T6SS Phospholipase effector Tle1-like catalytic" evidence="2">
    <location>
        <begin position="15"/>
        <end position="381"/>
    </location>
</feature>
<dbReference type="KEGG" id="kla:KLLA0_E22595g"/>